<name>A0ACC3SUU7_LIPKO</name>
<dbReference type="Proteomes" id="UP001433508">
    <property type="component" value="Unassembled WGS sequence"/>
</dbReference>
<comment type="caution">
    <text evidence="1">The sequence shown here is derived from an EMBL/GenBank/DDBJ whole genome shotgun (WGS) entry which is preliminary data.</text>
</comment>
<organism evidence="1 2">
    <name type="scientific">Lipomyces kononenkoae</name>
    <name type="common">Yeast</name>
    <dbReference type="NCBI Taxonomy" id="34357"/>
    <lineage>
        <taxon>Eukaryota</taxon>
        <taxon>Fungi</taxon>
        <taxon>Dikarya</taxon>
        <taxon>Ascomycota</taxon>
        <taxon>Saccharomycotina</taxon>
        <taxon>Lipomycetes</taxon>
        <taxon>Lipomycetales</taxon>
        <taxon>Lipomycetaceae</taxon>
        <taxon>Lipomyces</taxon>
    </lineage>
</organism>
<proteinExistence type="predicted"/>
<accession>A0ACC3SUU7</accession>
<dbReference type="EMBL" id="MU971417">
    <property type="protein sequence ID" value="KAK9235396.1"/>
    <property type="molecule type" value="Genomic_DNA"/>
</dbReference>
<evidence type="ECO:0000313" key="1">
    <source>
        <dbReference type="EMBL" id="KAK9235396.1"/>
    </source>
</evidence>
<evidence type="ECO:0000313" key="2">
    <source>
        <dbReference type="Proteomes" id="UP001433508"/>
    </source>
</evidence>
<protein>
    <submittedName>
        <fullName evidence="1">Uncharacterized protein</fullName>
    </submittedName>
</protein>
<gene>
    <name evidence="1" type="ORF">V1525DRAFT_390482</name>
</gene>
<keyword evidence="2" id="KW-1185">Reference proteome</keyword>
<sequence>MPPRRTNLRLRNARSAASEPADTKAVAQNAEAIREELESTSNTEESHGGKLDDYQPEDVLNMTEDEFARYEVLVAQAEQERQRRSTANR</sequence>
<reference evidence="2" key="1">
    <citation type="journal article" date="2024" name="Front. Bioeng. Biotechnol.">
        <title>Genome-scale model development and genomic sequencing of the oleaginous clade Lipomyces.</title>
        <authorList>
            <person name="Czajka J.J."/>
            <person name="Han Y."/>
            <person name="Kim J."/>
            <person name="Mondo S.J."/>
            <person name="Hofstad B.A."/>
            <person name="Robles A."/>
            <person name="Haridas S."/>
            <person name="Riley R."/>
            <person name="LaButti K."/>
            <person name="Pangilinan J."/>
            <person name="Andreopoulos W."/>
            <person name="Lipzen A."/>
            <person name="Yan J."/>
            <person name="Wang M."/>
            <person name="Ng V."/>
            <person name="Grigoriev I.V."/>
            <person name="Spatafora J.W."/>
            <person name="Magnuson J.K."/>
            <person name="Baker S.E."/>
            <person name="Pomraning K.R."/>
        </authorList>
    </citation>
    <scope>NUCLEOTIDE SEQUENCE [LARGE SCALE GENOMIC DNA]</scope>
    <source>
        <strain evidence="2">CBS 7786</strain>
    </source>
</reference>